<proteinExistence type="inferred from homology"/>
<sequence>MEYETVQGTSVPKIGLGTWQTAGQETYGAVRTALAAGYRHIDTAQAYDNERYVGNAIHDSDVDREDVFLTTKVRPDRFRPGRLKRSVANSIRRLDTAYVDLLLLHWPNPLADLRETMAAMADLVECGDVRHVGVSNFSKKRLMKAQRVSPEPIFTNQVKFHPFKPQRELLRYCQDADVLLTAYSPLGTGGVLDDDLLRTIGARYDKTPAQVALRWATQHQNVVAIPKSTSQDHIEQNIDIFDFKLDREELDRIARPDPVKNGLAFAKGTIGI</sequence>
<evidence type="ECO:0000256" key="1">
    <source>
        <dbReference type="ARBA" id="ARBA00007905"/>
    </source>
</evidence>
<dbReference type="Proteomes" id="UP001597034">
    <property type="component" value="Unassembled WGS sequence"/>
</dbReference>
<keyword evidence="6" id="KW-1185">Reference proteome</keyword>
<dbReference type="PROSITE" id="PS00798">
    <property type="entry name" value="ALDOKETO_REDUCTASE_1"/>
    <property type="match status" value="1"/>
</dbReference>
<comment type="caution">
    <text evidence="5">The sequence shown here is derived from an EMBL/GenBank/DDBJ whole genome shotgun (WGS) entry which is preliminary data.</text>
</comment>
<keyword evidence="2" id="KW-0521">NADP</keyword>
<evidence type="ECO:0000313" key="6">
    <source>
        <dbReference type="Proteomes" id="UP001597034"/>
    </source>
</evidence>
<name>A0ABD6DGC9_9EURY</name>
<protein>
    <submittedName>
        <fullName evidence="5">Aldo/keto reductase</fullName>
    </submittedName>
</protein>
<dbReference type="PANTHER" id="PTHR43827">
    <property type="entry name" value="2,5-DIKETO-D-GLUCONIC ACID REDUCTASE"/>
    <property type="match status" value="1"/>
</dbReference>
<dbReference type="InterPro" id="IPR036812">
    <property type="entry name" value="NAD(P)_OxRdtase_dom_sf"/>
</dbReference>
<evidence type="ECO:0000256" key="2">
    <source>
        <dbReference type="ARBA" id="ARBA00022857"/>
    </source>
</evidence>
<dbReference type="PRINTS" id="PR00069">
    <property type="entry name" value="ALDKETRDTASE"/>
</dbReference>
<dbReference type="GO" id="GO:0016616">
    <property type="term" value="F:oxidoreductase activity, acting on the CH-OH group of donors, NAD or NADP as acceptor"/>
    <property type="evidence" value="ECO:0007669"/>
    <property type="project" value="UniProtKB-ARBA"/>
</dbReference>
<dbReference type="PROSITE" id="PS00062">
    <property type="entry name" value="ALDOKETO_REDUCTASE_2"/>
    <property type="match status" value="1"/>
</dbReference>
<dbReference type="InterPro" id="IPR023210">
    <property type="entry name" value="NADP_OxRdtase_dom"/>
</dbReference>
<gene>
    <name evidence="5" type="ORF">ACFSBL_06315</name>
</gene>
<dbReference type="Pfam" id="PF00248">
    <property type="entry name" value="Aldo_ket_red"/>
    <property type="match status" value="1"/>
</dbReference>
<dbReference type="SUPFAM" id="SSF51430">
    <property type="entry name" value="NAD(P)-linked oxidoreductase"/>
    <property type="match status" value="1"/>
</dbReference>
<dbReference type="InterPro" id="IPR020471">
    <property type="entry name" value="AKR"/>
</dbReference>
<feature type="domain" description="NADP-dependent oxidoreductase" evidence="4">
    <location>
        <begin position="13"/>
        <end position="254"/>
    </location>
</feature>
<evidence type="ECO:0000259" key="4">
    <source>
        <dbReference type="Pfam" id="PF00248"/>
    </source>
</evidence>
<reference evidence="5 6" key="1">
    <citation type="journal article" date="2019" name="Int. J. Syst. Evol. Microbiol.">
        <title>The Global Catalogue of Microorganisms (GCM) 10K type strain sequencing project: providing services to taxonomists for standard genome sequencing and annotation.</title>
        <authorList>
            <consortium name="The Broad Institute Genomics Platform"/>
            <consortium name="The Broad Institute Genome Sequencing Center for Infectious Disease"/>
            <person name="Wu L."/>
            <person name="Ma J."/>
        </authorList>
    </citation>
    <scope>NUCLEOTIDE SEQUENCE [LARGE SCALE GENOMIC DNA]</scope>
    <source>
        <strain evidence="5 6">CGMCC 1.10390</strain>
    </source>
</reference>
<dbReference type="PIRSF" id="PIRSF000097">
    <property type="entry name" value="AKR"/>
    <property type="match status" value="1"/>
</dbReference>
<organism evidence="5 6">
    <name type="scientific">Haloarchaeobius litoreus</name>
    <dbReference type="NCBI Taxonomy" id="755306"/>
    <lineage>
        <taxon>Archaea</taxon>
        <taxon>Methanobacteriati</taxon>
        <taxon>Methanobacteriota</taxon>
        <taxon>Stenosarchaea group</taxon>
        <taxon>Halobacteria</taxon>
        <taxon>Halobacteriales</taxon>
        <taxon>Halorubellaceae</taxon>
        <taxon>Haloarchaeobius</taxon>
    </lineage>
</organism>
<dbReference type="Gene3D" id="3.20.20.100">
    <property type="entry name" value="NADP-dependent oxidoreductase domain"/>
    <property type="match status" value="1"/>
</dbReference>
<dbReference type="InterPro" id="IPR018170">
    <property type="entry name" value="Aldo/ket_reductase_CS"/>
</dbReference>
<comment type="similarity">
    <text evidence="1">Belongs to the aldo/keto reductase family.</text>
</comment>
<dbReference type="PANTHER" id="PTHR43827:SF3">
    <property type="entry name" value="NADP-DEPENDENT OXIDOREDUCTASE DOMAIN-CONTAINING PROTEIN"/>
    <property type="match status" value="1"/>
</dbReference>
<dbReference type="FunFam" id="3.20.20.100:FF:000002">
    <property type="entry name" value="2,5-diketo-D-gluconic acid reductase A"/>
    <property type="match status" value="1"/>
</dbReference>
<evidence type="ECO:0000256" key="3">
    <source>
        <dbReference type="ARBA" id="ARBA00023002"/>
    </source>
</evidence>
<evidence type="ECO:0000313" key="5">
    <source>
        <dbReference type="EMBL" id="MFD1645292.1"/>
    </source>
</evidence>
<dbReference type="AlphaFoldDB" id="A0ABD6DGC9"/>
<accession>A0ABD6DGC9</accession>
<dbReference type="EMBL" id="JBHUDO010000002">
    <property type="protein sequence ID" value="MFD1645292.1"/>
    <property type="molecule type" value="Genomic_DNA"/>
</dbReference>
<keyword evidence="3" id="KW-0560">Oxidoreductase</keyword>
<dbReference type="RefSeq" id="WP_256399196.1">
    <property type="nucleotide sequence ID" value="NZ_JANHJR010000001.1"/>
</dbReference>